<protein>
    <recommendedName>
        <fullName evidence="3">Transposase IS30-like HTH domain-containing protein</fullName>
    </recommendedName>
</protein>
<reference evidence="1 2" key="1">
    <citation type="submission" date="2017-03" db="EMBL/GenBank/DDBJ databases">
        <title>Draft genome sequence of Streptomyces scabrisporus NF3, endophyte isolated from Amphipterygium adstringens.</title>
        <authorList>
            <person name="Vazquez M."/>
            <person name="Ceapa C.D."/>
            <person name="Rodriguez Luna D."/>
            <person name="Sanchez Esquivel S."/>
        </authorList>
    </citation>
    <scope>NUCLEOTIDE SEQUENCE [LARGE SCALE GENOMIC DNA]</scope>
    <source>
        <strain evidence="1 2">NF3</strain>
    </source>
</reference>
<keyword evidence="2" id="KW-1185">Reference proteome</keyword>
<organism evidence="1 2">
    <name type="scientific">Embleya scabrispora</name>
    <dbReference type="NCBI Taxonomy" id="159449"/>
    <lineage>
        <taxon>Bacteria</taxon>
        <taxon>Bacillati</taxon>
        <taxon>Actinomycetota</taxon>
        <taxon>Actinomycetes</taxon>
        <taxon>Kitasatosporales</taxon>
        <taxon>Streptomycetaceae</taxon>
        <taxon>Embleya</taxon>
    </lineage>
</organism>
<dbReference type="OrthoDB" id="4551805at2"/>
<evidence type="ECO:0000313" key="2">
    <source>
        <dbReference type="Proteomes" id="UP000190037"/>
    </source>
</evidence>
<proteinExistence type="predicted"/>
<evidence type="ECO:0008006" key="3">
    <source>
        <dbReference type="Google" id="ProtNLM"/>
    </source>
</evidence>
<dbReference type="EMBL" id="MWQN01000001">
    <property type="protein sequence ID" value="OPC83016.1"/>
    <property type="molecule type" value="Genomic_DNA"/>
</dbReference>
<dbReference type="Gene3D" id="1.10.10.10">
    <property type="entry name" value="Winged helix-like DNA-binding domain superfamily/Winged helix DNA-binding domain"/>
    <property type="match status" value="1"/>
</dbReference>
<sequence length="178" mass="19402">MTPRGVRQVPVTDEERQHILALHAQGMTRNEICRETRRSSGTVSLTVADAGFTFARGPEVEAATAARKADLEGLRTREAYFCLLDAMRIREQMSQPAVVFSFGGKDNTYEERAVDEPPASDKRALASAASMLYDRSLKLCPPDAGSSDEQAGRDLITSLMAGLTAIHRDQQEATDEGA</sequence>
<dbReference type="AlphaFoldDB" id="A0A1T3P1M6"/>
<dbReference type="Proteomes" id="UP000190037">
    <property type="component" value="Unassembled WGS sequence"/>
</dbReference>
<name>A0A1T3P1M6_9ACTN</name>
<dbReference type="STRING" id="159449.B4N89_20605"/>
<dbReference type="Pfam" id="PF13384">
    <property type="entry name" value="HTH_23"/>
    <property type="match status" value="1"/>
</dbReference>
<dbReference type="RefSeq" id="WP_078977315.1">
    <property type="nucleotide sequence ID" value="NZ_MWQN01000001.1"/>
</dbReference>
<dbReference type="InterPro" id="IPR036388">
    <property type="entry name" value="WH-like_DNA-bd_sf"/>
</dbReference>
<evidence type="ECO:0000313" key="1">
    <source>
        <dbReference type="EMBL" id="OPC83016.1"/>
    </source>
</evidence>
<gene>
    <name evidence="1" type="ORF">B4N89_20605</name>
</gene>
<accession>A0A1T3P1M6</accession>
<comment type="caution">
    <text evidence="1">The sequence shown here is derived from an EMBL/GenBank/DDBJ whole genome shotgun (WGS) entry which is preliminary data.</text>
</comment>